<keyword evidence="1" id="KW-1133">Transmembrane helix</keyword>
<proteinExistence type="predicted"/>
<feature type="transmembrane region" description="Helical" evidence="1">
    <location>
        <begin position="63"/>
        <end position="82"/>
    </location>
</feature>
<evidence type="ECO:0000313" key="2">
    <source>
        <dbReference type="EMBL" id="ETW92737.1"/>
    </source>
</evidence>
<feature type="transmembrane region" description="Helical" evidence="1">
    <location>
        <begin position="128"/>
        <end position="145"/>
    </location>
</feature>
<sequence>MVTWTNPQNSVSETDRQPPKHEFNDVFRNETLARLKLATQGRLVSLAVIAVLLVFLVPRPALYYFHFLLVVFALLGIVLYVVSRKEARAWVIDGLIALDFALLTYTLFGPNPLDTSAVPVQSRFRHDPIVYYFFMLTQVASYGIPSG</sequence>
<gene>
    <name evidence="2" type="ORF">ETSY1_42340</name>
</gene>
<dbReference type="Proteomes" id="UP000019141">
    <property type="component" value="Unassembled WGS sequence"/>
</dbReference>
<organism evidence="2 3">
    <name type="scientific">Entotheonella factor</name>
    <dbReference type="NCBI Taxonomy" id="1429438"/>
    <lineage>
        <taxon>Bacteria</taxon>
        <taxon>Pseudomonadati</taxon>
        <taxon>Nitrospinota/Tectimicrobiota group</taxon>
        <taxon>Candidatus Tectimicrobiota</taxon>
        <taxon>Candidatus Entotheonellia</taxon>
        <taxon>Candidatus Entotheonellales</taxon>
        <taxon>Candidatus Entotheonellaceae</taxon>
        <taxon>Candidatus Entotheonella</taxon>
    </lineage>
</organism>
<keyword evidence="3" id="KW-1185">Reference proteome</keyword>
<reference evidence="2 3" key="1">
    <citation type="journal article" date="2014" name="Nature">
        <title>An environmental bacterial taxon with a large and distinct metabolic repertoire.</title>
        <authorList>
            <person name="Wilson M.C."/>
            <person name="Mori T."/>
            <person name="Ruckert C."/>
            <person name="Uria A.R."/>
            <person name="Helf M.J."/>
            <person name="Takada K."/>
            <person name="Gernert C."/>
            <person name="Steffens U.A."/>
            <person name="Heycke N."/>
            <person name="Schmitt S."/>
            <person name="Rinke C."/>
            <person name="Helfrich E.J."/>
            <person name="Brachmann A.O."/>
            <person name="Gurgui C."/>
            <person name="Wakimoto T."/>
            <person name="Kracht M."/>
            <person name="Crusemann M."/>
            <person name="Hentschel U."/>
            <person name="Abe I."/>
            <person name="Matsunaga S."/>
            <person name="Kalinowski J."/>
            <person name="Takeyama H."/>
            <person name="Piel J."/>
        </authorList>
    </citation>
    <scope>NUCLEOTIDE SEQUENCE [LARGE SCALE GENOMIC DNA]</scope>
    <source>
        <strain evidence="3">TSY1</strain>
    </source>
</reference>
<protein>
    <submittedName>
        <fullName evidence="2">Uncharacterized protein</fullName>
    </submittedName>
</protein>
<comment type="caution">
    <text evidence="2">The sequence shown here is derived from an EMBL/GenBank/DDBJ whole genome shotgun (WGS) entry which is preliminary data.</text>
</comment>
<evidence type="ECO:0000313" key="3">
    <source>
        <dbReference type="Proteomes" id="UP000019141"/>
    </source>
</evidence>
<accession>W4L3V8</accession>
<dbReference type="AlphaFoldDB" id="W4L3V8"/>
<feature type="transmembrane region" description="Helical" evidence="1">
    <location>
        <begin position="37"/>
        <end position="57"/>
    </location>
</feature>
<feature type="transmembrane region" description="Helical" evidence="1">
    <location>
        <begin position="89"/>
        <end position="108"/>
    </location>
</feature>
<dbReference type="HOGENOM" id="CLU_1764657_0_0_7"/>
<dbReference type="EMBL" id="AZHW01001387">
    <property type="protein sequence ID" value="ETW92737.1"/>
    <property type="molecule type" value="Genomic_DNA"/>
</dbReference>
<keyword evidence="1" id="KW-0472">Membrane</keyword>
<name>W4L3V8_ENTF1</name>
<keyword evidence="1" id="KW-0812">Transmembrane</keyword>
<evidence type="ECO:0000256" key="1">
    <source>
        <dbReference type="SAM" id="Phobius"/>
    </source>
</evidence>